<feature type="transmembrane region" description="Helical" evidence="1">
    <location>
        <begin position="205"/>
        <end position="230"/>
    </location>
</feature>
<keyword evidence="3" id="KW-1185">Reference proteome</keyword>
<keyword evidence="1" id="KW-0472">Membrane</keyword>
<feature type="transmembrane region" description="Helical" evidence="1">
    <location>
        <begin position="165"/>
        <end position="185"/>
    </location>
</feature>
<dbReference type="OrthoDB" id="194289at2759"/>
<dbReference type="Proteomes" id="UP000234474">
    <property type="component" value="Unassembled WGS sequence"/>
</dbReference>
<evidence type="ECO:0000313" key="2">
    <source>
        <dbReference type="EMBL" id="PKX92625.1"/>
    </source>
</evidence>
<gene>
    <name evidence="2" type="ORF">P174DRAFT_442479</name>
</gene>
<dbReference type="GeneID" id="36534912"/>
<dbReference type="OMA" id="FLSWEMN"/>
<accession>A0A2I1C4T4</accession>
<keyword evidence="1" id="KW-1133">Transmembrane helix</keyword>
<protein>
    <recommendedName>
        <fullName evidence="4">Transmembrane protein 69</fullName>
    </recommendedName>
</protein>
<organism evidence="2 3">
    <name type="scientific">Aspergillus novofumigatus (strain IBT 16806)</name>
    <dbReference type="NCBI Taxonomy" id="1392255"/>
    <lineage>
        <taxon>Eukaryota</taxon>
        <taxon>Fungi</taxon>
        <taxon>Dikarya</taxon>
        <taxon>Ascomycota</taxon>
        <taxon>Pezizomycotina</taxon>
        <taxon>Eurotiomycetes</taxon>
        <taxon>Eurotiomycetidae</taxon>
        <taxon>Eurotiales</taxon>
        <taxon>Aspergillaceae</taxon>
        <taxon>Aspergillus</taxon>
        <taxon>Aspergillus subgen. Fumigati</taxon>
    </lineage>
</organism>
<dbReference type="PANTHER" id="PTHR15887">
    <property type="entry name" value="TRANSMEMBRANE PROTEIN 69"/>
    <property type="match status" value="1"/>
</dbReference>
<dbReference type="RefSeq" id="XP_024681220.1">
    <property type="nucleotide sequence ID" value="XM_024827587.1"/>
</dbReference>
<evidence type="ECO:0008006" key="4">
    <source>
        <dbReference type="Google" id="ProtNLM"/>
    </source>
</evidence>
<dbReference type="PANTHER" id="PTHR15887:SF1">
    <property type="entry name" value="TRANSMEMBRANE PROTEIN 69"/>
    <property type="match status" value="1"/>
</dbReference>
<name>A0A2I1C4T4_ASPN1</name>
<dbReference type="EMBL" id="MSZS01000005">
    <property type="protein sequence ID" value="PKX92625.1"/>
    <property type="molecule type" value="Genomic_DNA"/>
</dbReference>
<dbReference type="InterPro" id="IPR021836">
    <property type="entry name" value="DUF3429"/>
</dbReference>
<feature type="transmembrane region" description="Helical" evidence="1">
    <location>
        <begin position="250"/>
        <end position="266"/>
    </location>
</feature>
<keyword evidence="1" id="KW-0812">Transmembrane</keyword>
<proteinExistence type="predicted"/>
<evidence type="ECO:0000313" key="3">
    <source>
        <dbReference type="Proteomes" id="UP000234474"/>
    </source>
</evidence>
<reference evidence="3" key="1">
    <citation type="journal article" date="2018" name="Proc. Natl. Acad. Sci. U.S.A.">
        <title>Linking secondary metabolites to gene clusters through genome sequencing of six diverse Aspergillus species.</title>
        <authorList>
            <person name="Kaerboelling I."/>
            <person name="Vesth T.C."/>
            <person name="Frisvad J.C."/>
            <person name="Nybo J.L."/>
            <person name="Theobald S."/>
            <person name="Kuo A."/>
            <person name="Bowyer P."/>
            <person name="Matsuda Y."/>
            <person name="Mondo S."/>
            <person name="Lyhne E.K."/>
            <person name="Kogle M.E."/>
            <person name="Clum A."/>
            <person name="Lipzen A."/>
            <person name="Salamov A."/>
            <person name="Ngan C.Y."/>
            <person name="Daum C."/>
            <person name="Chiniquy J."/>
            <person name="Barry K."/>
            <person name="LaButti K."/>
            <person name="Haridas S."/>
            <person name="Simmons B.A."/>
            <person name="Magnuson J.K."/>
            <person name="Mortensen U.H."/>
            <person name="Larsen T.O."/>
            <person name="Grigoriev I.V."/>
            <person name="Baker S.E."/>
            <person name="Andersen M.R."/>
        </authorList>
    </citation>
    <scope>NUCLEOTIDE SEQUENCE [LARGE SCALE GENOMIC DNA]</scope>
    <source>
        <strain evidence="3">IBT 16806</strain>
    </source>
</reference>
<dbReference type="VEuPathDB" id="FungiDB:P174DRAFT_442479"/>
<dbReference type="STRING" id="1392255.A0A2I1C4T4"/>
<sequence length="312" mass="34063">MLYRNSVARSVLRAISSSNASVARSTFSNNVFKAHLTSSARFPARASSLALTTRKPVTTALVRYASSVPGSTNVPKEAKVAEEDHDMMAGIKTEAKVIKDTFSLEGTPKEALYLGMAGVIPYLATSLETVYLSYEINRATATGDGLIFSGQTAELMLHMLEPIQVGYGAVILSFLGAVHWGLEWAGYGGKHGYRRYAAGVIAPAVAWPTLLLPVEYALISQFLAFTFLYYNDARAAAHGRAPHWYGMYRFVLTFVVGASIVASLIGREQIANTISTEHTITDKINALLFLQKKEKEEANARRRAELGEEESE</sequence>
<comment type="caution">
    <text evidence="2">The sequence shown here is derived from an EMBL/GenBank/DDBJ whole genome shotgun (WGS) entry which is preliminary data.</text>
</comment>
<evidence type="ECO:0000256" key="1">
    <source>
        <dbReference type="SAM" id="Phobius"/>
    </source>
</evidence>
<dbReference type="Pfam" id="PF11911">
    <property type="entry name" value="DUF3429"/>
    <property type="match status" value="1"/>
</dbReference>
<dbReference type="AlphaFoldDB" id="A0A2I1C4T4"/>